<dbReference type="Gene3D" id="3.40.30.10">
    <property type="entry name" value="Glutaredoxin"/>
    <property type="match status" value="1"/>
</dbReference>
<dbReference type="InterPro" id="IPR050983">
    <property type="entry name" value="GST_Omega/HSP26"/>
</dbReference>
<dbReference type="SUPFAM" id="SSF52833">
    <property type="entry name" value="Thioredoxin-like"/>
    <property type="match status" value="1"/>
</dbReference>
<sequence length="244" mass="27527">MVQPQITLYATDFSPYSHSVDIALLEAGVNYTRFEVDLQNKPEWFIKQVNPAGQVPALTYGGSDAPPSEPSLDSIKLRESHVLLELVADLFPEARLLPEDPTHRAKVRLFMDVLKTKLLPVWYAHFRGGQPAEPFLVVLEELQAMLPPTGFVAGEWSIADAAIITILVREEVILELEHEVSGWSAGEGKRVLDILHGPRFARLAQYQRELEGRPAFKATFDKAQIADKFASWFNRVVRLRKQQV</sequence>
<dbReference type="InterPro" id="IPR004045">
    <property type="entry name" value="Glutathione_S-Trfase_N"/>
</dbReference>
<dbReference type="InterPro" id="IPR036282">
    <property type="entry name" value="Glutathione-S-Trfase_C_sf"/>
</dbReference>
<gene>
    <name evidence="2" type="ORF">CERSUDRAFT_135858</name>
</gene>
<dbReference type="CDD" id="cd00570">
    <property type="entry name" value="GST_N_family"/>
    <property type="match status" value="1"/>
</dbReference>
<dbReference type="SFLD" id="SFLDS00019">
    <property type="entry name" value="Glutathione_Transferase_(cytos"/>
    <property type="match status" value="1"/>
</dbReference>
<dbReference type="SFLD" id="SFLDG00358">
    <property type="entry name" value="Main_(cytGST)"/>
    <property type="match status" value="1"/>
</dbReference>
<organism evidence="2 3">
    <name type="scientific">Ceriporiopsis subvermispora (strain B)</name>
    <name type="common">White-rot fungus</name>
    <name type="synonym">Gelatoporia subvermispora</name>
    <dbReference type="NCBI Taxonomy" id="914234"/>
    <lineage>
        <taxon>Eukaryota</taxon>
        <taxon>Fungi</taxon>
        <taxon>Dikarya</taxon>
        <taxon>Basidiomycota</taxon>
        <taxon>Agaricomycotina</taxon>
        <taxon>Agaricomycetes</taxon>
        <taxon>Polyporales</taxon>
        <taxon>Gelatoporiaceae</taxon>
        <taxon>Gelatoporia</taxon>
    </lineage>
</organism>
<reference evidence="2 3" key="1">
    <citation type="journal article" date="2012" name="Proc. Natl. Acad. Sci. U.S.A.">
        <title>Comparative genomics of Ceriporiopsis subvermispora and Phanerochaete chrysosporium provide insight into selective ligninolysis.</title>
        <authorList>
            <person name="Fernandez-Fueyo E."/>
            <person name="Ruiz-Duenas F.J."/>
            <person name="Ferreira P."/>
            <person name="Floudas D."/>
            <person name="Hibbett D.S."/>
            <person name="Canessa P."/>
            <person name="Larrondo L.F."/>
            <person name="James T.Y."/>
            <person name="Seelenfreund D."/>
            <person name="Lobos S."/>
            <person name="Polanco R."/>
            <person name="Tello M."/>
            <person name="Honda Y."/>
            <person name="Watanabe T."/>
            <person name="Watanabe T."/>
            <person name="Ryu J.S."/>
            <person name="Kubicek C.P."/>
            <person name="Schmoll M."/>
            <person name="Gaskell J."/>
            <person name="Hammel K.E."/>
            <person name="St John F.J."/>
            <person name="Vanden Wymelenberg A."/>
            <person name="Sabat G."/>
            <person name="Splinter BonDurant S."/>
            <person name="Syed K."/>
            <person name="Yadav J.S."/>
            <person name="Doddapaneni H."/>
            <person name="Subramanian V."/>
            <person name="Lavin J.L."/>
            <person name="Oguiza J.A."/>
            <person name="Perez G."/>
            <person name="Pisabarro A.G."/>
            <person name="Ramirez L."/>
            <person name="Santoyo F."/>
            <person name="Master E."/>
            <person name="Coutinho P.M."/>
            <person name="Henrissat B."/>
            <person name="Lombard V."/>
            <person name="Magnuson J.K."/>
            <person name="Kuees U."/>
            <person name="Hori C."/>
            <person name="Igarashi K."/>
            <person name="Samejima M."/>
            <person name="Held B.W."/>
            <person name="Barry K.W."/>
            <person name="LaButti K.M."/>
            <person name="Lapidus A."/>
            <person name="Lindquist E.A."/>
            <person name="Lucas S.M."/>
            <person name="Riley R."/>
            <person name="Salamov A.A."/>
            <person name="Hoffmeister D."/>
            <person name="Schwenk D."/>
            <person name="Hadar Y."/>
            <person name="Yarden O."/>
            <person name="de Vries R.P."/>
            <person name="Wiebenga A."/>
            <person name="Stenlid J."/>
            <person name="Eastwood D."/>
            <person name="Grigoriev I.V."/>
            <person name="Berka R.M."/>
            <person name="Blanchette R.A."/>
            <person name="Kersten P."/>
            <person name="Martinez A.T."/>
            <person name="Vicuna R."/>
            <person name="Cullen D."/>
        </authorList>
    </citation>
    <scope>NUCLEOTIDE SEQUENCE [LARGE SCALE GENOMIC DNA]</scope>
    <source>
        <strain evidence="2 3">B</strain>
    </source>
</reference>
<feature type="domain" description="GST N-terminal" evidence="1">
    <location>
        <begin position="4"/>
        <end position="95"/>
    </location>
</feature>
<dbReference type="SUPFAM" id="SSF47616">
    <property type="entry name" value="GST C-terminal domain-like"/>
    <property type="match status" value="1"/>
</dbReference>
<name>M2QJX1_CERS8</name>
<evidence type="ECO:0000313" key="2">
    <source>
        <dbReference type="EMBL" id="EMD37328.1"/>
    </source>
</evidence>
<accession>M2QJX1</accession>
<dbReference type="AlphaFoldDB" id="M2QJX1"/>
<proteinExistence type="predicted"/>
<evidence type="ECO:0000259" key="1">
    <source>
        <dbReference type="PROSITE" id="PS50404"/>
    </source>
</evidence>
<dbReference type="Proteomes" id="UP000016930">
    <property type="component" value="Unassembled WGS sequence"/>
</dbReference>
<dbReference type="GO" id="GO:0005737">
    <property type="term" value="C:cytoplasm"/>
    <property type="evidence" value="ECO:0007669"/>
    <property type="project" value="TreeGrafter"/>
</dbReference>
<dbReference type="Gene3D" id="1.20.1050.10">
    <property type="match status" value="1"/>
</dbReference>
<dbReference type="PANTHER" id="PTHR43968:SF6">
    <property type="entry name" value="GLUTATHIONE S-TRANSFERASE OMEGA"/>
    <property type="match status" value="1"/>
</dbReference>
<keyword evidence="3" id="KW-1185">Reference proteome</keyword>
<dbReference type="Pfam" id="PF13417">
    <property type="entry name" value="GST_N_3"/>
    <property type="match status" value="1"/>
</dbReference>
<dbReference type="PANTHER" id="PTHR43968">
    <property type="match status" value="1"/>
</dbReference>
<protein>
    <recommendedName>
        <fullName evidence="1">GST N-terminal domain-containing protein</fullName>
    </recommendedName>
</protein>
<evidence type="ECO:0000313" key="3">
    <source>
        <dbReference type="Proteomes" id="UP000016930"/>
    </source>
</evidence>
<dbReference type="PROSITE" id="PS50404">
    <property type="entry name" value="GST_NTER"/>
    <property type="match status" value="1"/>
</dbReference>
<dbReference type="STRING" id="914234.M2QJX1"/>
<dbReference type="EMBL" id="KB445796">
    <property type="protein sequence ID" value="EMD37328.1"/>
    <property type="molecule type" value="Genomic_DNA"/>
</dbReference>
<dbReference type="InterPro" id="IPR036249">
    <property type="entry name" value="Thioredoxin-like_sf"/>
</dbReference>
<dbReference type="OrthoDB" id="202840at2759"/>
<dbReference type="InterPro" id="IPR040079">
    <property type="entry name" value="Glutathione_S-Trfase"/>
</dbReference>
<dbReference type="HOGENOM" id="CLU_066075_0_0_1"/>